<feature type="compositionally biased region" description="Polar residues" evidence="6">
    <location>
        <begin position="334"/>
        <end position="348"/>
    </location>
</feature>
<dbReference type="InterPro" id="IPR052337">
    <property type="entry name" value="SAT4-like"/>
</dbReference>
<evidence type="ECO:0000256" key="5">
    <source>
        <dbReference type="ARBA" id="ARBA00038359"/>
    </source>
</evidence>
<proteinExistence type="inferred from homology"/>
<keyword evidence="2 7" id="KW-0812">Transmembrane</keyword>
<feature type="transmembrane region" description="Helical" evidence="7">
    <location>
        <begin position="113"/>
        <end position="130"/>
    </location>
</feature>
<evidence type="ECO:0000259" key="8">
    <source>
        <dbReference type="Pfam" id="PF20684"/>
    </source>
</evidence>
<organism evidence="9 10">
    <name type="scientific">Aspergillus avenaceus</name>
    <dbReference type="NCBI Taxonomy" id="36643"/>
    <lineage>
        <taxon>Eukaryota</taxon>
        <taxon>Fungi</taxon>
        <taxon>Dikarya</taxon>
        <taxon>Ascomycota</taxon>
        <taxon>Pezizomycotina</taxon>
        <taxon>Eurotiomycetes</taxon>
        <taxon>Eurotiomycetidae</taxon>
        <taxon>Eurotiales</taxon>
        <taxon>Aspergillaceae</taxon>
        <taxon>Aspergillus</taxon>
        <taxon>Aspergillus subgen. Circumdati</taxon>
    </lineage>
</organism>
<dbReference type="EMBL" id="ML742249">
    <property type="protein sequence ID" value="KAE8146654.1"/>
    <property type="molecule type" value="Genomic_DNA"/>
</dbReference>
<protein>
    <recommendedName>
        <fullName evidence="8">Rhodopsin domain-containing protein</fullName>
    </recommendedName>
</protein>
<keyword evidence="10" id="KW-1185">Reference proteome</keyword>
<dbReference type="PANTHER" id="PTHR33048">
    <property type="entry name" value="PTH11-LIKE INTEGRAL MEMBRANE PROTEIN (AFU_ORTHOLOGUE AFUA_5G11245)"/>
    <property type="match status" value="1"/>
</dbReference>
<dbReference type="OrthoDB" id="5329176at2759"/>
<evidence type="ECO:0000313" key="9">
    <source>
        <dbReference type="EMBL" id="KAE8146654.1"/>
    </source>
</evidence>
<dbReference type="InterPro" id="IPR049326">
    <property type="entry name" value="Rhodopsin_dom_fungi"/>
</dbReference>
<evidence type="ECO:0000256" key="2">
    <source>
        <dbReference type="ARBA" id="ARBA00022692"/>
    </source>
</evidence>
<feature type="compositionally biased region" description="Low complexity" evidence="6">
    <location>
        <begin position="321"/>
        <end position="333"/>
    </location>
</feature>
<dbReference type="AlphaFoldDB" id="A0A5N6TJW2"/>
<dbReference type="Pfam" id="PF20684">
    <property type="entry name" value="Fung_rhodopsin"/>
    <property type="match status" value="1"/>
</dbReference>
<sequence length="364" mass="40371">MPGGLTPPLSVIASWPPANTTNPETHGPADIILVAMFGSIALITVTLRLWARCVIQHRAGWDDLLTGLALIPVLGLAICFSINSRLYGANLHTWDSSLPNLVMQRKMALTNEMLYVFGSGMVRISVLLFYRRMGFRSISRGFVVAIHVSIASVIAYSIAFIVVIFASCTPLNAFWNQVNPKWEATHTWKCYNEPVHLLAASSIALIQDVIATTLPAILCWNLRISSREKVALGSIFVVGYMTAVIAAVRTYFIVKMYYYSYDATWNSWYCWLLAMMEVLIALICSSLPAVRVFFSQYKNSLSIVTTAREIKSAIHSRRKGSSSAPQSSERSSSTVQLSQAVQGKSSLYSVDEETDLEMHRLPAQ</sequence>
<name>A0A5N6TJW2_ASPAV</name>
<dbReference type="Proteomes" id="UP000325780">
    <property type="component" value="Unassembled WGS sequence"/>
</dbReference>
<evidence type="ECO:0000256" key="7">
    <source>
        <dbReference type="SAM" id="Phobius"/>
    </source>
</evidence>
<feature type="transmembrane region" description="Helical" evidence="7">
    <location>
        <begin position="230"/>
        <end position="252"/>
    </location>
</feature>
<evidence type="ECO:0000313" key="10">
    <source>
        <dbReference type="Proteomes" id="UP000325780"/>
    </source>
</evidence>
<feature type="transmembrane region" description="Helical" evidence="7">
    <location>
        <begin position="63"/>
        <end position="83"/>
    </location>
</feature>
<feature type="transmembrane region" description="Helical" evidence="7">
    <location>
        <begin position="31"/>
        <end position="51"/>
    </location>
</feature>
<gene>
    <name evidence="9" type="ORF">BDV25DRAFT_143484</name>
</gene>
<accession>A0A5N6TJW2</accession>
<comment type="similarity">
    <text evidence="5">Belongs to the SAT4 family.</text>
</comment>
<feature type="region of interest" description="Disordered" evidence="6">
    <location>
        <begin position="315"/>
        <end position="364"/>
    </location>
</feature>
<comment type="subcellular location">
    <subcellularLocation>
        <location evidence="1">Membrane</location>
        <topology evidence="1">Multi-pass membrane protein</topology>
    </subcellularLocation>
</comment>
<evidence type="ECO:0000256" key="4">
    <source>
        <dbReference type="ARBA" id="ARBA00023136"/>
    </source>
</evidence>
<dbReference type="GO" id="GO:0016020">
    <property type="term" value="C:membrane"/>
    <property type="evidence" value="ECO:0007669"/>
    <property type="project" value="UniProtKB-SubCell"/>
</dbReference>
<evidence type="ECO:0000256" key="6">
    <source>
        <dbReference type="SAM" id="MobiDB-lite"/>
    </source>
</evidence>
<feature type="transmembrane region" description="Helical" evidence="7">
    <location>
        <begin position="142"/>
        <end position="175"/>
    </location>
</feature>
<dbReference type="PANTHER" id="PTHR33048:SF129">
    <property type="entry name" value="INTEGRAL MEMBRANE PROTEIN-RELATED"/>
    <property type="match status" value="1"/>
</dbReference>
<feature type="domain" description="Rhodopsin" evidence="8">
    <location>
        <begin position="47"/>
        <end position="295"/>
    </location>
</feature>
<keyword evidence="3 7" id="KW-1133">Transmembrane helix</keyword>
<feature type="transmembrane region" description="Helical" evidence="7">
    <location>
        <begin position="272"/>
        <end position="294"/>
    </location>
</feature>
<reference evidence="9 10" key="1">
    <citation type="submission" date="2019-04" db="EMBL/GenBank/DDBJ databases">
        <title>Friends and foes A comparative genomics study of 23 Aspergillus species from section Flavi.</title>
        <authorList>
            <consortium name="DOE Joint Genome Institute"/>
            <person name="Kjaerbolling I."/>
            <person name="Vesth T."/>
            <person name="Frisvad J.C."/>
            <person name="Nybo J.L."/>
            <person name="Theobald S."/>
            <person name="Kildgaard S."/>
            <person name="Isbrandt T."/>
            <person name="Kuo A."/>
            <person name="Sato A."/>
            <person name="Lyhne E.K."/>
            <person name="Kogle M.E."/>
            <person name="Wiebenga A."/>
            <person name="Kun R.S."/>
            <person name="Lubbers R.J."/>
            <person name="Makela M.R."/>
            <person name="Barry K."/>
            <person name="Chovatia M."/>
            <person name="Clum A."/>
            <person name="Daum C."/>
            <person name="Haridas S."/>
            <person name="He G."/>
            <person name="LaButti K."/>
            <person name="Lipzen A."/>
            <person name="Mondo S."/>
            <person name="Riley R."/>
            <person name="Salamov A."/>
            <person name="Simmons B.A."/>
            <person name="Magnuson J.K."/>
            <person name="Henrissat B."/>
            <person name="Mortensen U.H."/>
            <person name="Larsen T.O."/>
            <person name="Devries R.P."/>
            <person name="Grigoriev I.V."/>
            <person name="Machida M."/>
            <person name="Baker S.E."/>
            <person name="Andersen M.R."/>
        </authorList>
    </citation>
    <scope>NUCLEOTIDE SEQUENCE [LARGE SCALE GENOMIC DNA]</scope>
    <source>
        <strain evidence="9 10">IBT 18842</strain>
    </source>
</reference>
<keyword evidence="4 7" id="KW-0472">Membrane</keyword>
<evidence type="ECO:0000256" key="1">
    <source>
        <dbReference type="ARBA" id="ARBA00004141"/>
    </source>
</evidence>
<feature type="transmembrane region" description="Helical" evidence="7">
    <location>
        <begin position="195"/>
        <end position="218"/>
    </location>
</feature>
<evidence type="ECO:0000256" key="3">
    <source>
        <dbReference type="ARBA" id="ARBA00022989"/>
    </source>
</evidence>